<protein>
    <submittedName>
        <fullName evidence="1">Uncharacterized protein</fullName>
    </submittedName>
</protein>
<dbReference type="Pfam" id="PF15071">
    <property type="entry name" value="TMEM220"/>
    <property type="match status" value="1"/>
</dbReference>
<reference evidence="1 2" key="1">
    <citation type="submission" date="2020-10" db="EMBL/GenBank/DDBJ databases">
        <title>The Coptis chinensis genome and diversification of protoberbering-type alkaloids.</title>
        <authorList>
            <person name="Wang B."/>
            <person name="Shu S."/>
            <person name="Song C."/>
            <person name="Liu Y."/>
        </authorList>
    </citation>
    <scope>NUCLEOTIDE SEQUENCE [LARGE SCALE GENOMIC DNA]</scope>
    <source>
        <strain evidence="1">HL-2020</strain>
        <tissue evidence="1">Leaf</tissue>
    </source>
</reference>
<organism evidence="1 2">
    <name type="scientific">Coptis chinensis</name>
    <dbReference type="NCBI Taxonomy" id="261450"/>
    <lineage>
        <taxon>Eukaryota</taxon>
        <taxon>Viridiplantae</taxon>
        <taxon>Streptophyta</taxon>
        <taxon>Embryophyta</taxon>
        <taxon>Tracheophyta</taxon>
        <taxon>Spermatophyta</taxon>
        <taxon>Magnoliopsida</taxon>
        <taxon>Ranunculales</taxon>
        <taxon>Ranunculaceae</taxon>
        <taxon>Coptidoideae</taxon>
        <taxon>Coptis</taxon>
    </lineage>
</organism>
<dbReference type="AlphaFoldDB" id="A0A835IJP4"/>
<dbReference type="Proteomes" id="UP000631114">
    <property type="component" value="Unassembled WGS sequence"/>
</dbReference>
<dbReference type="PANTHER" id="PTHR34262:SF1">
    <property type="entry name" value="TRANSMEMBRANE PROTEIN 220"/>
    <property type="match status" value="1"/>
</dbReference>
<accession>A0A835IJP4</accession>
<evidence type="ECO:0000313" key="1">
    <source>
        <dbReference type="EMBL" id="KAF9620210.1"/>
    </source>
</evidence>
<dbReference type="EMBL" id="JADFTS010000002">
    <property type="protein sequence ID" value="KAF9620210.1"/>
    <property type="molecule type" value="Genomic_DNA"/>
</dbReference>
<evidence type="ECO:0000313" key="2">
    <source>
        <dbReference type="Proteomes" id="UP000631114"/>
    </source>
</evidence>
<comment type="caution">
    <text evidence="1">The sequence shown here is derived from an EMBL/GenBank/DDBJ whole genome shotgun (WGS) entry which is preliminary data.</text>
</comment>
<gene>
    <name evidence="1" type="ORF">IFM89_010945</name>
</gene>
<dbReference type="OrthoDB" id="9924288at2759"/>
<sequence>MAFLFASSAAVQLNDPDWYLWFPLYTTASLVNLLRNTSTSRTVKQTAKLAFWLGTFLFLKVVIEDYVDELAGFGSLNLEERVVREKVGSGLVMISMLLHLEVSVVSEYAPCRSDLCRDLNNVGEFMPMPLLFLAHTEVVVGTALVDGDGTVGGIQLWGSPGLLYVFERRNQTMSIFHFSM</sequence>
<dbReference type="InterPro" id="IPR029377">
    <property type="entry name" value="TMEM220"/>
</dbReference>
<proteinExistence type="predicted"/>
<keyword evidence="2" id="KW-1185">Reference proteome</keyword>
<name>A0A835IJP4_9MAGN</name>
<dbReference type="PANTHER" id="PTHR34262">
    <property type="entry name" value="TRANSMEMBRANE PROTEIN 220"/>
    <property type="match status" value="1"/>
</dbReference>